<gene>
    <name evidence="2" type="ORF">KHY36_14325</name>
</gene>
<proteinExistence type="predicted"/>
<dbReference type="Pfam" id="PF04326">
    <property type="entry name" value="SLFN_AlbA_2"/>
    <property type="match status" value="1"/>
</dbReference>
<dbReference type="InterPro" id="IPR038475">
    <property type="entry name" value="RecG_C_sf"/>
</dbReference>
<evidence type="ECO:0000313" key="3">
    <source>
        <dbReference type="Proteomes" id="UP000759273"/>
    </source>
</evidence>
<comment type="caution">
    <text evidence="2">The sequence shown here is derived from an EMBL/GenBank/DDBJ whole genome shotgun (WGS) entry which is preliminary data.</text>
</comment>
<protein>
    <submittedName>
        <fullName evidence="2">DNA binding domain-containing protein</fullName>
    </submittedName>
</protein>
<evidence type="ECO:0000259" key="1">
    <source>
        <dbReference type="Pfam" id="PF04326"/>
    </source>
</evidence>
<dbReference type="Proteomes" id="UP000759273">
    <property type="component" value="Unassembled WGS sequence"/>
</dbReference>
<dbReference type="InterPro" id="IPR038461">
    <property type="entry name" value="Schlafen_AlbA_2_dom_sf"/>
</dbReference>
<dbReference type="Gene3D" id="3.30.565.60">
    <property type="match status" value="1"/>
</dbReference>
<dbReference type="AlphaFoldDB" id="A0A943DBV3"/>
<reference evidence="2" key="1">
    <citation type="submission" date="2021-02" db="EMBL/GenBank/DDBJ databases">
        <title>Infant gut strain persistence is associated with maternal origin, phylogeny, and functional potential including surface adhesion and iron acquisition.</title>
        <authorList>
            <person name="Lou Y.C."/>
        </authorList>
    </citation>
    <scope>NUCLEOTIDE SEQUENCE</scope>
    <source>
        <strain evidence="2">L3_101_000M1_dasL3_101_000M1_concoct_87</strain>
    </source>
</reference>
<name>A0A943DBV3_9FIRM</name>
<organism evidence="2 3">
    <name type="scientific">Subdoligranulum variabile</name>
    <dbReference type="NCBI Taxonomy" id="214851"/>
    <lineage>
        <taxon>Bacteria</taxon>
        <taxon>Bacillati</taxon>
        <taxon>Bacillota</taxon>
        <taxon>Clostridia</taxon>
        <taxon>Eubacteriales</taxon>
        <taxon>Oscillospiraceae</taxon>
        <taxon>Subdoligranulum</taxon>
    </lineage>
</organism>
<evidence type="ECO:0000313" key="2">
    <source>
        <dbReference type="EMBL" id="MBS5333685.1"/>
    </source>
</evidence>
<dbReference type="Pfam" id="PF13749">
    <property type="entry name" value="HATPase_c_4"/>
    <property type="match status" value="1"/>
</dbReference>
<sequence length="500" mass="56841">MNLNDLLLEGSSVDYKEALEIKKPRSWLKSVSAFANSFGGHIVFGVRDNPREVCGLVNPQEVISKITELIKARIDPTPRYQLHAFAEDNKICVDLEIQNGPAYPYYYRFEGVCVAYIRNGDQSEEASRQQLSALILKGMNKTFDALPSPYHMGDVSFTLLAATFKNALKEDFQPDKDLLSTTLVTEDGQITNGGLLLCDQGVLSQSRIFCTRWKGTHKGNIDADALDDKEYQGASLISLLQNAEDFIRNNSKNPWSIRGMTREERSDYPYKAVREVLVNALIHRDYQVLGSEIHIEMFDDRMEISSPGGMANGRRIQDMDLRHIPSMRRNQVISDVFSRLRYMERRGSGIDRIMTSYAECAQKPIFYSDSTFFLVTLPNRSVAAPAQLSMDSENVETSAQNMETTIKNVETSTHNVETSAFSTPIEKLEHDLSKLRMQASTKEKILELFRRYGYEYEFRTRHVADAFHVKNSRANLVIRELTAAGILESPHYGTYRFISK</sequence>
<dbReference type="InterPro" id="IPR007421">
    <property type="entry name" value="Schlafen_AlbA_2_dom"/>
</dbReference>
<accession>A0A943DBV3</accession>
<feature type="domain" description="Schlafen AlbA-2" evidence="1">
    <location>
        <begin position="9"/>
        <end position="126"/>
    </location>
</feature>
<dbReference type="PANTHER" id="PTHR30595:SF6">
    <property type="entry name" value="SCHLAFEN ALBA-2 DOMAIN-CONTAINING PROTEIN"/>
    <property type="match status" value="1"/>
</dbReference>
<dbReference type="PANTHER" id="PTHR30595">
    <property type="entry name" value="GLPR-RELATED TRANSCRIPTIONAL REPRESSOR"/>
    <property type="match status" value="1"/>
</dbReference>
<dbReference type="Gene3D" id="3.30.950.30">
    <property type="entry name" value="Schlafen, AAA domain"/>
    <property type="match status" value="1"/>
</dbReference>
<dbReference type="EMBL" id="JAGZGG010000053">
    <property type="protein sequence ID" value="MBS5333685.1"/>
    <property type="molecule type" value="Genomic_DNA"/>
</dbReference>